<accession>A0A2T3AK56</accession>
<keyword evidence="2" id="KW-1185">Reference proteome</keyword>
<dbReference type="Proteomes" id="UP000241462">
    <property type="component" value="Unassembled WGS sequence"/>
</dbReference>
<protein>
    <submittedName>
        <fullName evidence="1">Uncharacterized protein</fullName>
    </submittedName>
</protein>
<organism evidence="1 2">
    <name type="scientific">Coniella lustricola</name>
    <dbReference type="NCBI Taxonomy" id="2025994"/>
    <lineage>
        <taxon>Eukaryota</taxon>
        <taxon>Fungi</taxon>
        <taxon>Dikarya</taxon>
        <taxon>Ascomycota</taxon>
        <taxon>Pezizomycotina</taxon>
        <taxon>Sordariomycetes</taxon>
        <taxon>Sordariomycetidae</taxon>
        <taxon>Diaporthales</taxon>
        <taxon>Schizoparmaceae</taxon>
        <taxon>Coniella</taxon>
    </lineage>
</organism>
<proteinExistence type="predicted"/>
<dbReference type="EMBL" id="KZ678380">
    <property type="protein sequence ID" value="PSS00896.1"/>
    <property type="molecule type" value="Genomic_DNA"/>
</dbReference>
<evidence type="ECO:0000313" key="2">
    <source>
        <dbReference type="Proteomes" id="UP000241462"/>
    </source>
</evidence>
<evidence type="ECO:0000313" key="1">
    <source>
        <dbReference type="EMBL" id="PSS00896.1"/>
    </source>
</evidence>
<dbReference type="AlphaFoldDB" id="A0A2T3AK56"/>
<dbReference type="InParanoid" id="A0A2T3AK56"/>
<gene>
    <name evidence="1" type="ORF">BD289DRAFT_283406</name>
</gene>
<sequence>MQKQVHSSLHFWYRSNTVISQRVVTGDADGVLPLWPSFSASFQILTKQYNEERTFQEKTAAIAVCGACLENQATYRNMHANTQMVACVFADSTSFNTTHLPNSKTNAARKIHQIHIRTVTQVIKPKQKPDLVCSLEKKKEKKKYLKPKPPQ</sequence>
<reference evidence="1 2" key="1">
    <citation type="journal article" date="2018" name="Mycol. Prog.">
        <title>Coniella lustricola, a new species from submerged detritus.</title>
        <authorList>
            <person name="Raudabaugh D.B."/>
            <person name="Iturriaga T."/>
            <person name="Carver A."/>
            <person name="Mondo S."/>
            <person name="Pangilinan J."/>
            <person name="Lipzen A."/>
            <person name="He G."/>
            <person name="Amirebrahimi M."/>
            <person name="Grigoriev I.V."/>
            <person name="Miller A.N."/>
        </authorList>
    </citation>
    <scope>NUCLEOTIDE SEQUENCE [LARGE SCALE GENOMIC DNA]</scope>
    <source>
        <strain evidence="1 2">B22-T-1</strain>
    </source>
</reference>
<name>A0A2T3AK56_9PEZI</name>